<comment type="caution">
    <text evidence="3">The sequence shown here is derived from an EMBL/GenBank/DDBJ whole genome shotgun (WGS) entry which is preliminary data.</text>
</comment>
<feature type="transmembrane region" description="Helical" evidence="1">
    <location>
        <begin position="37"/>
        <end position="56"/>
    </location>
</feature>
<gene>
    <name evidence="3" type="ORF">H8S45_05455</name>
</gene>
<dbReference type="Pfam" id="PF13529">
    <property type="entry name" value="Peptidase_C39_2"/>
    <property type="match status" value="1"/>
</dbReference>
<evidence type="ECO:0000313" key="3">
    <source>
        <dbReference type="EMBL" id="MBC5724904.1"/>
    </source>
</evidence>
<evidence type="ECO:0000259" key="2">
    <source>
        <dbReference type="Pfam" id="PF13529"/>
    </source>
</evidence>
<feature type="domain" description="Peptidase C39-like" evidence="2">
    <location>
        <begin position="144"/>
        <end position="275"/>
    </location>
</feature>
<organism evidence="3 4">
    <name type="scientific">Agathobaculum faecis</name>
    <dbReference type="NCBI Taxonomy" id="2763013"/>
    <lineage>
        <taxon>Bacteria</taxon>
        <taxon>Bacillati</taxon>
        <taxon>Bacillota</taxon>
        <taxon>Clostridia</taxon>
        <taxon>Eubacteriales</taxon>
        <taxon>Butyricicoccaceae</taxon>
        <taxon>Agathobaculum</taxon>
    </lineage>
</organism>
<accession>A0A923RVG1</accession>
<evidence type="ECO:0000313" key="4">
    <source>
        <dbReference type="Proteomes" id="UP000606499"/>
    </source>
</evidence>
<dbReference type="EMBL" id="JACOPL010000004">
    <property type="protein sequence ID" value="MBC5724904.1"/>
    <property type="molecule type" value="Genomic_DNA"/>
</dbReference>
<keyword evidence="1" id="KW-1133">Transmembrane helix</keyword>
<name>A0A923RVG1_9FIRM</name>
<keyword evidence="1" id="KW-0812">Transmembrane</keyword>
<proteinExistence type="predicted"/>
<dbReference type="InterPro" id="IPR039564">
    <property type="entry name" value="Peptidase_C39-like"/>
</dbReference>
<protein>
    <submittedName>
        <fullName evidence="3">C39 family peptidase</fullName>
    </submittedName>
</protein>
<dbReference type="AlphaFoldDB" id="A0A923RVG1"/>
<dbReference type="RefSeq" id="WP_082396746.1">
    <property type="nucleotide sequence ID" value="NZ_JACOPL010000004.1"/>
</dbReference>
<reference evidence="3" key="1">
    <citation type="submission" date="2020-08" db="EMBL/GenBank/DDBJ databases">
        <title>Genome public.</title>
        <authorList>
            <person name="Liu C."/>
            <person name="Sun Q."/>
        </authorList>
    </citation>
    <scope>NUCLEOTIDE SEQUENCE</scope>
    <source>
        <strain evidence="3">NSJ-28</strain>
    </source>
</reference>
<sequence length="303" mass="32578">MTTRYISIPGETVRRSAAAAPGRTAPRRRRRVKKRRHPLRALLLLAVLAAVAWGGLRLLDGLRVEADWAARGIAVKDGTAASIVQLAHRDSRAQAIVDAPEAYPPEYLDLLARNSETLEFVLGYPAHHGDAPGQSLTEPLDTMPLLLQWDMRWGYQPYGESTVAVSGCAPACLSMAAAYLTGDPTLTPYRVAQFAAEQGYYVPGQGTSWSLLSEGAPSLGVQCRQLALDQAQVDAALDAGHPVICSMLPGDFTTEGHFIVLYGRADGGYTVRDPNSVERSGKVWSYDTLSGQIAGLWECSAAG</sequence>
<dbReference type="Gene3D" id="3.90.70.10">
    <property type="entry name" value="Cysteine proteinases"/>
    <property type="match status" value="1"/>
</dbReference>
<keyword evidence="1" id="KW-0472">Membrane</keyword>
<evidence type="ECO:0000256" key="1">
    <source>
        <dbReference type="SAM" id="Phobius"/>
    </source>
</evidence>
<dbReference type="Proteomes" id="UP000606499">
    <property type="component" value="Unassembled WGS sequence"/>
</dbReference>
<keyword evidence="4" id="KW-1185">Reference proteome</keyword>